<proteinExistence type="inferred from homology"/>
<keyword evidence="2 9" id="KW-0963">Cytoplasm</keyword>
<dbReference type="Proteomes" id="UP000198290">
    <property type="component" value="Chromosome"/>
</dbReference>
<dbReference type="InterPro" id="IPR013542">
    <property type="entry name" value="QueG_DUF1730"/>
</dbReference>
<dbReference type="GO" id="GO:0008616">
    <property type="term" value="P:tRNA queuosine(34) biosynthetic process"/>
    <property type="evidence" value="ECO:0007669"/>
    <property type="project" value="UniProtKB-UniRule"/>
</dbReference>
<protein>
    <recommendedName>
        <fullName evidence="9">Epoxyqueuosine reductase</fullName>
        <ecNumber evidence="9">1.17.99.6</ecNumber>
    </recommendedName>
    <alternativeName>
        <fullName evidence="9">Queuosine biosynthesis protein QueG</fullName>
    </alternativeName>
</protein>
<dbReference type="PROSITE" id="PS51379">
    <property type="entry name" value="4FE4S_FER_2"/>
    <property type="match status" value="1"/>
</dbReference>
<evidence type="ECO:0000313" key="11">
    <source>
        <dbReference type="EMBL" id="BBF83774.1"/>
    </source>
</evidence>
<comment type="pathway">
    <text evidence="9">tRNA modification; tRNA-queuosine biosynthesis.</text>
</comment>
<dbReference type="Pfam" id="PF13484">
    <property type="entry name" value="Fer4_16"/>
    <property type="match status" value="1"/>
</dbReference>
<evidence type="ECO:0000256" key="4">
    <source>
        <dbReference type="ARBA" id="ARBA00022723"/>
    </source>
</evidence>
<dbReference type="InterPro" id="IPR004453">
    <property type="entry name" value="QueG"/>
</dbReference>
<dbReference type="OrthoDB" id="9784571at2"/>
<keyword evidence="9" id="KW-0846">Cobalamin</keyword>
<comment type="function">
    <text evidence="9">Catalyzes the conversion of epoxyqueuosine (oQ) to queuosine (Q), which is a hypermodified base found in the wobble positions of tRNA(Asp), tRNA(Asn), tRNA(His) and tRNA(Tyr).</text>
</comment>
<comment type="cofactor">
    <cofactor evidence="9">
        <name>cob(II)alamin</name>
        <dbReference type="ChEBI" id="CHEBI:16304"/>
    </cofactor>
</comment>
<dbReference type="RefSeq" id="WP_089083781.1">
    <property type="nucleotide sequence ID" value="NZ_AP018823.1"/>
</dbReference>
<comment type="subcellular location">
    <subcellularLocation>
        <location evidence="9">Cytoplasm</location>
    </subcellularLocation>
</comment>
<sequence>MTEKSYQKLDYPELAGQIKAWAQDLGFAAARISKAALPPQAEAQLQAWLDEGCHGQMDYMARHGSLRVKPADLVPGTLSIVSVRLPYWPAQAQASEEVLADGRLAYLSRYALGRDYHKVLRARLQKLADKVAEHIGPFGYRVFTDSAPVAEVALAAQSGLGWRGKHTLLLNREQGSLFFLGELFTDLPLPADPAEEGHCGRCTRCIDICPTQAITAPYKVDARRCISYLTIELKTAIPPEFRSMIGNRVYGCDDCQLTCPWNRFAVNTVEPDFAVRHGLDQVSLLELFGWSEAMFKEKLAGSPIYRIGYAKWLSNLAVGLGNAPYDPQIVLALQQRLDYPDELVAEPVRWALQQQRLRQLDE</sequence>
<feature type="binding site" evidence="9">
    <location>
        <position position="67"/>
    </location>
    <ligand>
        <name>cob(II)alamin</name>
        <dbReference type="ChEBI" id="CHEBI:16304"/>
    </ligand>
</feature>
<dbReference type="InterPro" id="IPR017896">
    <property type="entry name" value="4Fe4S_Fe-S-bd"/>
</dbReference>
<reference evidence="11 12" key="2">
    <citation type="journal article" date="2017" name="Genome Announc.">
        <title>Draft genome sequence of Aquitalea magnusonii strain H3, a plant growth-promoting bacterium of duckweed Lemna minor.</title>
        <authorList>
            <person name="Ishizawa H."/>
            <person name="Kuroda M."/>
            <person name="Ike M."/>
        </authorList>
    </citation>
    <scope>NUCLEOTIDE SEQUENCE [LARGE SCALE GENOMIC DNA]</scope>
    <source>
        <strain evidence="11 12">H3</strain>
    </source>
</reference>
<feature type="binding site" evidence="9">
    <location>
        <position position="205"/>
    </location>
    <ligand>
        <name>[4Fe-4S] cluster</name>
        <dbReference type="ChEBI" id="CHEBI:49883"/>
        <label>1</label>
    </ligand>
</feature>
<feature type="binding site" evidence="9">
    <location>
        <position position="227"/>
    </location>
    <ligand>
        <name>cob(II)alamin</name>
        <dbReference type="ChEBI" id="CHEBI:16304"/>
    </ligand>
</feature>
<evidence type="ECO:0000256" key="6">
    <source>
        <dbReference type="ARBA" id="ARBA00023002"/>
    </source>
</evidence>
<dbReference type="UniPathway" id="UPA00392"/>
<evidence type="ECO:0000256" key="7">
    <source>
        <dbReference type="ARBA" id="ARBA00023004"/>
    </source>
</evidence>
<dbReference type="PROSITE" id="PS00198">
    <property type="entry name" value="4FE4S_FER_1"/>
    <property type="match status" value="1"/>
</dbReference>
<gene>
    <name evidence="9" type="primary">queG</name>
    <name evidence="11" type="ORF">DLM_0089</name>
</gene>
<dbReference type="PANTHER" id="PTHR30002:SF4">
    <property type="entry name" value="EPOXYQUEUOSINE REDUCTASE"/>
    <property type="match status" value="1"/>
</dbReference>
<evidence type="ECO:0000256" key="8">
    <source>
        <dbReference type="ARBA" id="ARBA00023014"/>
    </source>
</evidence>
<dbReference type="NCBIfam" id="TIGR00276">
    <property type="entry name" value="tRNA epoxyqueuosine(34) reductase QueG"/>
    <property type="match status" value="1"/>
</dbReference>
<feature type="binding site" evidence="9">
    <location>
        <position position="234"/>
    </location>
    <ligand>
        <name>tRNA</name>
        <dbReference type="ChEBI" id="CHEBI:17843"/>
    </ligand>
</feature>
<evidence type="ECO:0000256" key="3">
    <source>
        <dbReference type="ARBA" id="ARBA00022694"/>
    </source>
</evidence>
<dbReference type="Pfam" id="PF08331">
    <property type="entry name" value="QueG_DUF1730"/>
    <property type="match status" value="1"/>
</dbReference>
<comment type="catalytic activity">
    <reaction evidence="9">
        <text>epoxyqueuosine(34) in tRNA + AH2 = queuosine(34) in tRNA + A + H2O</text>
        <dbReference type="Rhea" id="RHEA:32159"/>
        <dbReference type="Rhea" id="RHEA-COMP:18571"/>
        <dbReference type="Rhea" id="RHEA-COMP:18582"/>
        <dbReference type="ChEBI" id="CHEBI:13193"/>
        <dbReference type="ChEBI" id="CHEBI:15377"/>
        <dbReference type="ChEBI" id="CHEBI:17499"/>
        <dbReference type="ChEBI" id="CHEBI:194431"/>
        <dbReference type="ChEBI" id="CHEBI:194443"/>
        <dbReference type="EC" id="1.17.99.6"/>
    </reaction>
</comment>
<dbReference type="SUPFAM" id="SSF54862">
    <property type="entry name" value="4Fe-4S ferredoxins"/>
    <property type="match status" value="1"/>
</dbReference>
<feature type="binding site" evidence="9">
    <location>
        <position position="145"/>
    </location>
    <ligand>
        <name>cob(II)alamin</name>
        <dbReference type="ChEBI" id="CHEBI:16304"/>
    </ligand>
</feature>
<evidence type="ECO:0000256" key="9">
    <source>
        <dbReference type="HAMAP-Rule" id="MF_00916"/>
    </source>
</evidence>
<dbReference type="STRING" id="332411.VI06_03580"/>
<accession>A0A3G9G8D5</accession>
<dbReference type="GO" id="GO:0046872">
    <property type="term" value="F:metal ion binding"/>
    <property type="evidence" value="ECO:0007669"/>
    <property type="project" value="UniProtKB-KW"/>
</dbReference>
<evidence type="ECO:0000313" key="12">
    <source>
        <dbReference type="Proteomes" id="UP000198290"/>
    </source>
</evidence>
<name>A0A3G9G8D5_9NEIS</name>
<keyword evidence="7 9" id="KW-0408">Iron</keyword>
<dbReference type="EMBL" id="AP018823">
    <property type="protein sequence ID" value="BBF83774.1"/>
    <property type="molecule type" value="Genomic_DNA"/>
</dbReference>
<keyword evidence="6 9" id="KW-0560">Oxidoreductase</keyword>
<comment type="subunit">
    <text evidence="9">Monomer.</text>
</comment>
<feature type="binding site" evidence="9">
    <location>
        <position position="202"/>
    </location>
    <ligand>
        <name>[4Fe-4S] cluster</name>
        <dbReference type="ChEBI" id="CHEBI:49883"/>
        <label>1</label>
    </ligand>
</feature>
<dbReference type="InterPro" id="IPR017900">
    <property type="entry name" value="4Fe4S_Fe_S_CS"/>
</dbReference>
<feature type="binding site" evidence="9">
    <location>
        <position position="255"/>
    </location>
    <ligand>
        <name>[4Fe-4S] cluster</name>
        <dbReference type="ChEBI" id="CHEBI:49883"/>
        <label>2</label>
    </ligand>
</feature>
<keyword evidence="3 9" id="KW-0819">tRNA processing</keyword>
<evidence type="ECO:0000256" key="5">
    <source>
        <dbReference type="ARBA" id="ARBA00022785"/>
    </source>
</evidence>
<feature type="binding site" evidence="9">
    <location>
        <position position="225"/>
    </location>
    <ligand>
        <name>[4Fe-4S] cluster</name>
        <dbReference type="ChEBI" id="CHEBI:49883"/>
        <label>2</label>
    </ligand>
</feature>
<feature type="binding site" evidence="9">
    <location>
        <begin position="252"/>
        <end position="253"/>
    </location>
    <ligand>
        <name>cob(II)alamin</name>
        <dbReference type="ChEBI" id="CHEBI:16304"/>
    </ligand>
</feature>
<feature type="binding site" evidence="9">
    <location>
        <position position="259"/>
    </location>
    <ligand>
        <name>[4Fe-4S] cluster</name>
        <dbReference type="ChEBI" id="CHEBI:49883"/>
        <label>1</label>
    </ligand>
</feature>
<keyword evidence="12" id="KW-1185">Reference proteome</keyword>
<dbReference type="GO" id="GO:0031419">
    <property type="term" value="F:cobalamin binding"/>
    <property type="evidence" value="ECO:0007669"/>
    <property type="project" value="UniProtKB-KW"/>
</dbReference>
<evidence type="ECO:0000256" key="2">
    <source>
        <dbReference type="ARBA" id="ARBA00022490"/>
    </source>
</evidence>
<keyword evidence="4 9" id="KW-0479">Metal-binding</keyword>
<dbReference type="EC" id="1.17.99.6" evidence="9"/>
<dbReference type="GO" id="GO:0052693">
    <property type="term" value="F:epoxyqueuosine reductase activity"/>
    <property type="evidence" value="ECO:0007669"/>
    <property type="project" value="UniProtKB-UniRule"/>
</dbReference>
<feature type="binding site" evidence="9">
    <location>
        <position position="199"/>
    </location>
    <ligand>
        <name>[4Fe-4S] cluster</name>
        <dbReference type="ChEBI" id="CHEBI:49883"/>
        <label>1</label>
    </ligand>
</feature>
<keyword evidence="8 9" id="KW-0411">Iron-sulfur</keyword>
<reference evidence="12" key="3">
    <citation type="journal article" date="2017" name="Plant Physiol. Biochem.">
        <title>Differential oxidative and antioxidative response of duckweed Lemna minor toward plant growth promoting/inhibiting bacteria.</title>
        <authorList>
            <person name="Ishizawa H."/>
            <person name="Kuroda M."/>
            <person name="Morikawa M."/>
            <person name="Ike M."/>
        </authorList>
    </citation>
    <scope>NUCLEOTIDE SEQUENCE [LARGE SCALE GENOMIC DNA]</scope>
    <source>
        <strain evidence="12">H3</strain>
    </source>
</reference>
<dbReference type="PANTHER" id="PTHR30002">
    <property type="entry name" value="EPOXYQUEUOSINE REDUCTASE"/>
    <property type="match status" value="1"/>
</dbReference>
<dbReference type="AlphaFoldDB" id="A0A3G9G8D5"/>
<organism evidence="11 12">
    <name type="scientific">Aquitalea magnusonii</name>
    <dbReference type="NCBI Taxonomy" id="332411"/>
    <lineage>
        <taxon>Bacteria</taxon>
        <taxon>Pseudomonadati</taxon>
        <taxon>Pseudomonadota</taxon>
        <taxon>Betaproteobacteria</taxon>
        <taxon>Neisseriales</taxon>
        <taxon>Chromobacteriaceae</taxon>
        <taxon>Aquitalea</taxon>
    </lineage>
</organism>
<feature type="binding site" evidence="9">
    <location>
        <position position="180"/>
    </location>
    <ligand>
        <name>cob(II)alamin</name>
        <dbReference type="ChEBI" id="CHEBI:16304"/>
    </ligand>
</feature>
<comment type="caution">
    <text evidence="9">Lacks conserved residue(s) required for the propagation of feature annotation.</text>
</comment>
<keyword evidence="1 9" id="KW-0004">4Fe-4S</keyword>
<feature type="binding site" evidence="9">
    <location>
        <position position="209"/>
    </location>
    <ligand>
        <name>[4Fe-4S] cluster</name>
        <dbReference type="ChEBI" id="CHEBI:49883"/>
        <label>2</label>
    </ligand>
</feature>
<dbReference type="FunFam" id="3.30.70.20:FF:000017">
    <property type="entry name" value="Epoxyqueuosine reductase"/>
    <property type="match status" value="1"/>
</dbReference>
<dbReference type="KEGG" id="amah:DLM_0089"/>
<feature type="domain" description="4Fe-4S ferredoxin-type" evidence="10">
    <location>
        <begin position="187"/>
        <end position="219"/>
    </location>
</feature>
<keyword evidence="9" id="KW-0170">Cobalt</keyword>
<keyword evidence="5 9" id="KW-0671">Queuosine biosynthesis</keyword>
<dbReference type="GO" id="GO:0005737">
    <property type="term" value="C:cytoplasm"/>
    <property type="evidence" value="ECO:0007669"/>
    <property type="project" value="UniProtKB-SubCell"/>
</dbReference>
<evidence type="ECO:0000259" key="10">
    <source>
        <dbReference type="PROSITE" id="PS51379"/>
    </source>
</evidence>
<dbReference type="HAMAP" id="MF_00916">
    <property type="entry name" value="QueG"/>
    <property type="match status" value="1"/>
</dbReference>
<comment type="similarity">
    <text evidence="9">Belongs to the QueG family.</text>
</comment>
<feature type="binding site" evidence="9">
    <location>
        <position position="252"/>
    </location>
    <ligand>
        <name>[4Fe-4S] cluster</name>
        <dbReference type="ChEBI" id="CHEBI:49883"/>
        <label>2</label>
    </ligand>
</feature>
<comment type="cofactor">
    <cofactor evidence="9">
        <name>[4Fe-4S] cluster</name>
        <dbReference type="ChEBI" id="CHEBI:49883"/>
    </cofactor>
    <text evidence="9">Binds 2 [4Fe-4S] clusters per monomer.</text>
</comment>
<evidence type="ECO:0000256" key="1">
    <source>
        <dbReference type="ARBA" id="ARBA00022485"/>
    </source>
</evidence>
<feature type="active site" description="Proton donor" evidence="9">
    <location>
        <position position="145"/>
    </location>
</feature>
<dbReference type="GO" id="GO:0051539">
    <property type="term" value="F:4 iron, 4 sulfur cluster binding"/>
    <property type="evidence" value="ECO:0007669"/>
    <property type="project" value="UniProtKB-KW"/>
</dbReference>
<reference evidence="12" key="1">
    <citation type="journal article" date="2017" name="Biotechnol. Biofuels">
        <title>Evaluation of environmental bacterial communities as a factor affecting the growth of duckweed Lemna minor.</title>
        <authorList>
            <person name="Ishizawa H."/>
            <person name="Kuroda M."/>
            <person name="Morikawa M."/>
            <person name="Ike M."/>
        </authorList>
    </citation>
    <scope>NUCLEOTIDE SEQUENCE [LARGE SCALE GENOMIC DNA]</scope>
    <source>
        <strain evidence="12">H3</strain>
    </source>
</reference>
<feature type="binding site" evidence="9">
    <location>
        <position position="169"/>
    </location>
    <ligand>
        <name>cob(II)alamin</name>
        <dbReference type="ChEBI" id="CHEBI:16304"/>
    </ligand>
</feature>
<dbReference type="Gene3D" id="3.30.70.20">
    <property type="match status" value="1"/>
</dbReference>